<dbReference type="EMBL" id="FOMG01000002">
    <property type="protein sequence ID" value="SFC29686.1"/>
    <property type="molecule type" value="Genomic_DNA"/>
</dbReference>
<dbReference type="PANTHER" id="PTHR13754">
    <property type="entry name" value="METALLO-BETA-LACTAMASE SUPERFAMILY PROTEIN"/>
    <property type="match status" value="1"/>
</dbReference>
<reference evidence="2 3" key="1">
    <citation type="submission" date="2016-10" db="EMBL/GenBank/DDBJ databases">
        <authorList>
            <person name="de Groot N.N."/>
        </authorList>
    </citation>
    <scope>NUCLEOTIDE SEQUENCE [LARGE SCALE GENOMIC DNA]</scope>
    <source>
        <strain evidence="2 3">DSM 12992</strain>
    </source>
</reference>
<sequence>MRITTLIENTQDKNEKLKYEHGLSMFIETEECNILFDTGKTGDFIENAQKLNVDIKNTDILILSHAHYDHCGGVRKFLETCNVKPKFIVSEHFFERSDKYHYSDGKLKSDFSEEVGYKYIGTDFNKEYIEDKNISINFVQTDILKLTDNVFVFSNFNKYYDFEKVNENMKLKLDDNYIIDTFDDEIALGLKTKKGLVILLGCAHPGFLNMVNTIKDRTKEKIVGIIGGTHLIEACDERIRKSVEHLNNSDVTILGLSHCTGEKAVNIFNEECKGSFINRTGTILDIE</sequence>
<evidence type="ECO:0000259" key="1">
    <source>
        <dbReference type="SMART" id="SM00849"/>
    </source>
</evidence>
<accession>A0A1I1I0K6</accession>
<evidence type="ECO:0000313" key="3">
    <source>
        <dbReference type="Proteomes" id="UP000199263"/>
    </source>
</evidence>
<dbReference type="InterPro" id="IPR041712">
    <property type="entry name" value="DHPS-like_MBL-fold"/>
</dbReference>
<dbReference type="STRING" id="119641.SAMN05421842_10277"/>
<dbReference type="Proteomes" id="UP000199263">
    <property type="component" value="Unassembled WGS sequence"/>
</dbReference>
<dbReference type="AlphaFoldDB" id="A0A1I1I0K6"/>
<feature type="domain" description="Metallo-beta-lactamase" evidence="1">
    <location>
        <begin position="21"/>
        <end position="204"/>
    </location>
</feature>
<keyword evidence="3" id="KW-1185">Reference proteome</keyword>
<organism evidence="2 3">
    <name type="scientific">Clostridium uliginosum</name>
    <dbReference type="NCBI Taxonomy" id="119641"/>
    <lineage>
        <taxon>Bacteria</taxon>
        <taxon>Bacillati</taxon>
        <taxon>Bacillota</taxon>
        <taxon>Clostridia</taxon>
        <taxon>Eubacteriales</taxon>
        <taxon>Clostridiaceae</taxon>
        <taxon>Clostridium</taxon>
    </lineage>
</organism>
<gene>
    <name evidence="2" type="ORF">SAMN05421842_10277</name>
</gene>
<dbReference type="GO" id="GO:0016740">
    <property type="term" value="F:transferase activity"/>
    <property type="evidence" value="ECO:0007669"/>
    <property type="project" value="TreeGrafter"/>
</dbReference>
<dbReference type="Pfam" id="PF00753">
    <property type="entry name" value="Lactamase_B"/>
    <property type="match status" value="1"/>
</dbReference>
<dbReference type="OrthoDB" id="9803916at2"/>
<name>A0A1I1I0K6_9CLOT</name>
<dbReference type="SMART" id="SM00849">
    <property type="entry name" value="Lactamase_B"/>
    <property type="match status" value="1"/>
</dbReference>
<dbReference type="InterPro" id="IPR001279">
    <property type="entry name" value="Metallo-B-lactamas"/>
</dbReference>
<dbReference type="PANTHER" id="PTHR13754:SF13">
    <property type="entry name" value="METALLO-BETA-LACTAMASE SUPERFAMILY PROTEIN (AFU_ORTHOLOGUE AFUA_3G07630)"/>
    <property type="match status" value="1"/>
</dbReference>
<dbReference type="SUPFAM" id="SSF56281">
    <property type="entry name" value="Metallo-hydrolase/oxidoreductase"/>
    <property type="match status" value="1"/>
</dbReference>
<dbReference type="InterPro" id="IPR052926">
    <property type="entry name" value="Metallo-beta-lactamase_dom"/>
</dbReference>
<protein>
    <submittedName>
        <fullName evidence="2">7,8-dihydropterin-6-yl-methyl-4-(Beta-D-ribofuranosyl)aminobenzene 5'-phosphate synthase</fullName>
    </submittedName>
</protein>
<dbReference type="Gene3D" id="3.60.15.10">
    <property type="entry name" value="Ribonuclease Z/Hydroxyacylglutathione hydrolase-like"/>
    <property type="match status" value="1"/>
</dbReference>
<evidence type="ECO:0000313" key="2">
    <source>
        <dbReference type="EMBL" id="SFC29686.1"/>
    </source>
</evidence>
<dbReference type="InterPro" id="IPR036866">
    <property type="entry name" value="RibonucZ/Hydroxyglut_hydro"/>
</dbReference>
<dbReference type="CDD" id="cd07713">
    <property type="entry name" value="DHPS-like_MBL-fold"/>
    <property type="match status" value="1"/>
</dbReference>
<proteinExistence type="predicted"/>
<dbReference type="RefSeq" id="WP_090088293.1">
    <property type="nucleotide sequence ID" value="NZ_FOMG01000002.1"/>
</dbReference>